<dbReference type="Proteomes" id="UP000386575">
    <property type="component" value="Unassembled WGS sequence"/>
</dbReference>
<evidence type="ECO:0000313" key="1">
    <source>
        <dbReference type="EMBL" id="KAB1083042.1"/>
    </source>
</evidence>
<comment type="caution">
    <text evidence="1">The sequence shown here is derived from an EMBL/GenBank/DDBJ whole genome shotgun (WGS) entry which is preliminary data.</text>
</comment>
<name>A0A6A1TI96_NEOGA</name>
<dbReference type="AlphaFoldDB" id="A0A6A1TI96"/>
<organism evidence="1 2">
    <name type="scientific">Neorhizobium galegae</name>
    <name type="common">Rhizobium galegae</name>
    <dbReference type="NCBI Taxonomy" id="399"/>
    <lineage>
        <taxon>Bacteria</taxon>
        <taxon>Pseudomonadati</taxon>
        <taxon>Pseudomonadota</taxon>
        <taxon>Alphaproteobacteria</taxon>
        <taxon>Hyphomicrobiales</taxon>
        <taxon>Rhizobiaceae</taxon>
        <taxon>Rhizobium/Agrobacterium group</taxon>
        <taxon>Neorhizobium</taxon>
    </lineage>
</organism>
<evidence type="ECO:0000313" key="2">
    <source>
        <dbReference type="Proteomes" id="UP000386575"/>
    </source>
</evidence>
<reference evidence="1 2" key="1">
    <citation type="submission" date="2019-09" db="EMBL/GenBank/DDBJ databases">
        <title>Genome sequencing of Ng87 strain.</title>
        <authorList>
            <person name="Karasev E.S."/>
            <person name="Andronov E."/>
        </authorList>
    </citation>
    <scope>NUCLEOTIDE SEQUENCE [LARGE SCALE GENOMIC DNA]</scope>
    <source>
        <strain evidence="1 2">Ng87</strain>
    </source>
</reference>
<gene>
    <name evidence="1" type="ORF">F4V91_25735</name>
</gene>
<accession>A0A6A1TI96</accession>
<protein>
    <submittedName>
        <fullName evidence="1">Uncharacterized protein</fullName>
    </submittedName>
</protein>
<proteinExistence type="predicted"/>
<dbReference type="EMBL" id="VZUL01000003">
    <property type="protein sequence ID" value="KAB1083042.1"/>
    <property type="molecule type" value="Genomic_DNA"/>
</dbReference>
<sequence>MTLLVVKSRPAPMQMYSAEIFISATAVFVAENELEARQMNDQAKETALSIPQNEFFTDRNFSDPLLANLTLATTFTYWTLLEDKPVIDRGPVKAFLRSDRDRAGLPRYRLFSGSAMIGATVYIKADRRSEAEIKFKALDQRSFEFETNGNGVALLGLSELKGICFEDRFTCHILEQNKLKHRGACARYRGPEDDGELATTGMH</sequence>